<gene>
    <name evidence="3" type="ORF">LCGC14_2828740</name>
</gene>
<name>A0A0F8YES7_9ZZZZ</name>
<evidence type="ECO:0000313" key="3">
    <source>
        <dbReference type="EMBL" id="KKK79912.1"/>
    </source>
</evidence>
<dbReference type="Pfam" id="PF01695">
    <property type="entry name" value="IstB_IS21"/>
    <property type="match status" value="1"/>
</dbReference>
<evidence type="ECO:0000256" key="1">
    <source>
        <dbReference type="SAM" id="MobiDB-lite"/>
    </source>
</evidence>
<proteinExistence type="predicted"/>
<dbReference type="EMBL" id="LAZR01053814">
    <property type="protein sequence ID" value="KKK79912.1"/>
    <property type="molecule type" value="Genomic_DNA"/>
</dbReference>
<reference evidence="3" key="1">
    <citation type="journal article" date="2015" name="Nature">
        <title>Complex archaea that bridge the gap between prokaryotes and eukaryotes.</title>
        <authorList>
            <person name="Spang A."/>
            <person name="Saw J.H."/>
            <person name="Jorgensen S.L."/>
            <person name="Zaremba-Niedzwiedzka K."/>
            <person name="Martijn J."/>
            <person name="Lind A.E."/>
            <person name="van Eijk R."/>
            <person name="Schleper C."/>
            <person name="Guy L."/>
            <person name="Ettema T.J."/>
        </authorList>
    </citation>
    <scope>NUCLEOTIDE SEQUENCE</scope>
</reference>
<feature type="non-terminal residue" evidence="3">
    <location>
        <position position="1"/>
    </location>
</feature>
<dbReference type="InterPro" id="IPR027417">
    <property type="entry name" value="P-loop_NTPase"/>
</dbReference>
<feature type="region of interest" description="Disordered" evidence="1">
    <location>
        <begin position="24"/>
        <end position="43"/>
    </location>
</feature>
<dbReference type="AlphaFoldDB" id="A0A0F8YES7"/>
<dbReference type="SUPFAM" id="SSF52540">
    <property type="entry name" value="P-loop containing nucleoside triphosphate hydrolases"/>
    <property type="match status" value="1"/>
</dbReference>
<dbReference type="Gene3D" id="3.40.50.300">
    <property type="entry name" value="P-loop containing nucleotide triphosphate hydrolases"/>
    <property type="match status" value="1"/>
</dbReference>
<accession>A0A0F8YES7</accession>
<feature type="domain" description="IstB-like ATP-binding" evidence="2">
    <location>
        <begin position="97"/>
        <end position="221"/>
    </location>
</feature>
<comment type="caution">
    <text evidence="3">The sequence shown here is derived from an EMBL/GenBank/DDBJ whole genome shotgun (WGS) entry which is preliminary data.</text>
</comment>
<dbReference type="GO" id="GO:0005524">
    <property type="term" value="F:ATP binding"/>
    <property type="evidence" value="ECO:0007669"/>
    <property type="project" value="InterPro"/>
</dbReference>
<protein>
    <recommendedName>
        <fullName evidence="2">IstB-like ATP-binding domain-containing protein</fullName>
    </recommendedName>
</protein>
<organism evidence="3">
    <name type="scientific">marine sediment metagenome</name>
    <dbReference type="NCBI Taxonomy" id="412755"/>
    <lineage>
        <taxon>unclassified sequences</taxon>
        <taxon>metagenomes</taxon>
        <taxon>ecological metagenomes</taxon>
    </lineage>
</organism>
<sequence length="247" mass="28208">LLKFPFRRGEMAKIDFKAGIAKLRAKEGPPSPTSGPKEPERYKFGKDEQGRENVRFIPIEIDFVEKCERAQLSYQGIPFNELSQFQRVVLTKLRNGRTNAILHGKTGTGKTVLCLIGLMYLYLAGKHVRVCRWSEIRVMYQPNFLASEGTNPRQLTSDFAKNEYLLIDELGHGNLNLVRATDHECQILQDIISARDAAHNYTWITCNQSLDKLKDLYGGAIFSRLMREGSRYTVNFNNEKDFRTGGL</sequence>
<dbReference type="InterPro" id="IPR002611">
    <property type="entry name" value="IstB_ATP-bd"/>
</dbReference>
<evidence type="ECO:0000259" key="2">
    <source>
        <dbReference type="Pfam" id="PF01695"/>
    </source>
</evidence>